<reference evidence="1 2" key="1">
    <citation type="submission" date="2023-03" db="EMBL/GenBank/DDBJ databases">
        <title>High recombination rates correlate with genetic variation in Cardiocondyla obscurior ants.</title>
        <authorList>
            <person name="Errbii M."/>
        </authorList>
    </citation>
    <scope>NUCLEOTIDE SEQUENCE [LARGE SCALE GENOMIC DNA]</scope>
    <source>
        <strain evidence="1">Alpha-2009</strain>
        <tissue evidence="1">Whole body</tissue>
    </source>
</reference>
<proteinExistence type="predicted"/>
<name>A0AAW2E8Z6_9HYME</name>
<accession>A0AAW2E8Z6</accession>
<keyword evidence="2" id="KW-1185">Reference proteome</keyword>
<organism evidence="1 2">
    <name type="scientific">Cardiocondyla obscurior</name>
    <dbReference type="NCBI Taxonomy" id="286306"/>
    <lineage>
        <taxon>Eukaryota</taxon>
        <taxon>Metazoa</taxon>
        <taxon>Ecdysozoa</taxon>
        <taxon>Arthropoda</taxon>
        <taxon>Hexapoda</taxon>
        <taxon>Insecta</taxon>
        <taxon>Pterygota</taxon>
        <taxon>Neoptera</taxon>
        <taxon>Endopterygota</taxon>
        <taxon>Hymenoptera</taxon>
        <taxon>Apocrita</taxon>
        <taxon>Aculeata</taxon>
        <taxon>Formicoidea</taxon>
        <taxon>Formicidae</taxon>
        <taxon>Myrmicinae</taxon>
        <taxon>Cardiocondyla</taxon>
    </lineage>
</organism>
<protein>
    <submittedName>
        <fullName evidence="1">Uncharacterized protein</fullName>
    </submittedName>
</protein>
<dbReference type="Proteomes" id="UP001430953">
    <property type="component" value="Unassembled WGS sequence"/>
</dbReference>
<evidence type="ECO:0000313" key="1">
    <source>
        <dbReference type="EMBL" id="KAL0100161.1"/>
    </source>
</evidence>
<sequence>MITSGGAPLLLSLRTIVITNGIAEAGRVKRCVGKLLACAVHPVTVLPYIGRCFDPPLDASKSMRRLAKCARDPYSIRGSP</sequence>
<dbReference type="EMBL" id="JADYXP020000026">
    <property type="protein sequence ID" value="KAL0100161.1"/>
    <property type="molecule type" value="Genomic_DNA"/>
</dbReference>
<gene>
    <name evidence="1" type="ORF">PUN28_019534</name>
</gene>
<dbReference type="AlphaFoldDB" id="A0AAW2E8Z6"/>
<evidence type="ECO:0000313" key="2">
    <source>
        <dbReference type="Proteomes" id="UP001430953"/>
    </source>
</evidence>
<comment type="caution">
    <text evidence="1">The sequence shown here is derived from an EMBL/GenBank/DDBJ whole genome shotgun (WGS) entry which is preliminary data.</text>
</comment>